<name>A0AC34G4T2_9BILA</name>
<sequence>MSNVELIYFIFNKQKILETDAETIFLLAETSVKKFNKEKNASIHFSNEQVFIFNTYAFEQIAEFVESDENVLKVEERLYNTFKYSLQELQRFFYSLITSLDKTPKLYSIPKEIKFENINIKAVGIDLGTSRCCVAVNRINGIETVGIENVGGRLLPSYVSYDEKKIKCGQIVVDRLRRFSKCSVCDIKRFIGKDLAFITVDRIWPFKLLNNSENKMVIRLDTSDGEMTLTTEEVTSALLQHLKMKTEEFQGKKLTDVVITVPATFTRRQKEATSIAAKLAGWDVVHLLPEPIAASFAYFIDKLISDNSIILLFDLGGGALDVCIFKIVNYQIEIITNCGDSKLGGRDFDNLLMDYF</sequence>
<accession>A0AC34G4T2</accession>
<reference evidence="2" key="1">
    <citation type="submission" date="2022-11" db="UniProtKB">
        <authorList>
            <consortium name="WormBaseParasite"/>
        </authorList>
    </citation>
    <scope>IDENTIFICATION</scope>
</reference>
<evidence type="ECO:0000313" key="2">
    <source>
        <dbReference type="WBParaSite" id="ES5_v2.g24661.t1"/>
    </source>
</evidence>
<evidence type="ECO:0000313" key="1">
    <source>
        <dbReference type="Proteomes" id="UP000887579"/>
    </source>
</evidence>
<proteinExistence type="predicted"/>
<dbReference type="WBParaSite" id="ES5_v2.g24661.t1">
    <property type="protein sequence ID" value="ES5_v2.g24661.t1"/>
    <property type="gene ID" value="ES5_v2.g24661"/>
</dbReference>
<organism evidence="1 2">
    <name type="scientific">Panagrolaimus sp. ES5</name>
    <dbReference type="NCBI Taxonomy" id="591445"/>
    <lineage>
        <taxon>Eukaryota</taxon>
        <taxon>Metazoa</taxon>
        <taxon>Ecdysozoa</taxon>
        <taxon>Nematoda</taxon>
        <taxon>Chromadorea</taxon>
        <taxon>Rhabditida</taxon>
        <taxon>Tylenchina</taxon>
        <taxon>Panagrolaimomorpha</taxon>
        <taxon>Panagrolaimoidea</taxon>
        <taxon>Panagrolaimidae</taxon>
        <taxon>Panagrolaimus</taxon>
    </lineage>
</organism>
<dbReference type="Proteomes" id="UP000887579">
    <property type="component" value="Unplaced"/>
</dbReference>
<protein>
    <submittedName>
        <fullName evidence="2">Heat shock protein 70</fullName>
    </submittedName>
</protein>